<evidence type="ECO:0000256" key="3">
    <source>
        <dbReference type="ARBA" id="ARBA00023163"/>
    </source>
</evidence>
<dbReference type="GO" id="GO:0005829">
    <property type="term" value="C:cytosol"/>
    <property type="evidence" value="ECO:0007669"/>
    <property type="project" value="TreeGrafter"/>
</dbReference>
<dbReference type="GO" id="GO:0043565">
    <property type="term" value="F:sequence-specific DNA binding"/>
    <property type="evidence" value="ECO:0007669"/>
    <property type="project" value="InterPro"/>
</dbReference>
<dbReference type="GO" id="GO:0006355">
    <property type="term" value="P:regulation of DNA-templated transcription"/>
    <property type="evidence" value="ECO:0007669"/>
    <property type="project" value="UniProtKB-ARBA"/>
</dbReference>
<protein>
    <submittedName>
        <fullName evidence="5">Lrp/AsnC family leucine-responsive transcriptional regulator</fullName>
    </submittedName>
</protein>
<dbReference type="PANTHER" id="PTHR30154:SF34">
    <property type="entry name" value="TRANSCRIPTIONAL REGULATOR AZLB"/>
    <property type="match status" value="1"/>
</dbReference>
<keyword evidence="2" id="KW-0238">DNA-binding</keyword>
<dbReference type="InterPro" id="IPR036388">
    <property type="entry name" value="WH-like_DNA-bd_sf"/>
</dbReference>
<dbReference type="PRINTS" id="PR00033">
    <property type="entry name" value="HTHASNC"/>
</dbReference>
<gene>
    <name evidence="5" type="ORF">GGR23_002142</name>
</gene>
<dbReference type="Gene3D" id="1.10.10.10">
    <property type="entry name" value="Winged helix-like DNA-binding domain superfamily/Winged helix DNA-binding domain"/>
    <property type="match status" value="1"/>
</dbReference>
<dbReference type="Gene3D" id="3.30.70.920">
    <property type="match status" value="1"/>
</dbReference>
<proteinExistence type="predicted"/>
<dbReference type="InterPro" id="IPR036390">
    <property type="entry name" value="WH_DNA-bd_sf"/>
</dbReference>
<dbReference type="Pfam" id="PF13404">
    <property type="entry name" value="HTH_AsnC-type"/>
    <property type="match status" value="1"/>
</dbReference>
<evidence type="ECO:0000313" key="6">
    <source>
        <dbReference type="Proteomes" id="UP000528286"/>
    </source>
</evidence>
<dbReference type="PROSITE" id="PS50956">
    <property type="entry name" value="HTH_ASNC_2"/>
    <property type="match status" value="1"/>
</dbReference>
<dbReference type="Proteomes" id="UP000528286">
    <property type="component" value="Unassembled WGS sequence"/>
</dbReference>
<organism evidence="5 6">
    <name type="scientific">Gellertiella hungarica</name>
    <dbReference type="NCBI Taxonomy" id="1572859"/>
    <lineage>
        <taxon>Bacteria</taxon>
        <taxon>Pseudomonadati</taxon>
        <taxon>Pseudomonadota</taxon>
        <taxon>Alphaproteobacteria</taxon>
        <taxon>Hyphomicrobiales</taxon>
        <taxon>Rhizobiaceae</taxon>
        <taxon>Gellertiella</taxon>
    </lineage>
</organism>
<dbReference type="RefSeq" id="WP_183366244.1">
    <property type="nucleotide sequence ID" value="NZ_JACIEZ010000003.1"/>
</dbReference>
<dbReference type="InterPro" id="IPR011008">
    <property type="entry name" value="Dimeric_a/b-barrel"/>
</dbReference>
<dbReference type="PANTHER" id="PTHR30154">
    <property type="entry name" value="LEUCINE-RESPONSIVE REGULATORY PROTEIN"/>
    <property type="match status" value="1"/>
</dbReference>
<dbReference type="InterPro" id="IPR019887">
    <property type="entry name" value="Tscrpt_reg_AsnC/Lrp_C"/>
</dbReference>
<name>A0A7W6NK05_9HYPH</name>
<feature type="domain" description="HTH asnC-type" evidence="4">
    <location>
        <begin position="1"/>
        <end position="62"/>
    </location>
</feature>
<accession>A0A7W6NK05</accession>
<dbReference type="SUPFAM" id="SSF54909">
    <property type="entry name" value="Dimeric alpha+beta barrel"/>
    <property type="match status" value="1"/>
</dbReference>
<dbReference type="CDD" id="cd00090">
    <property type="entry name" value="HTH_ARSR"/>
    <property type="match status" value="1"/>
</dbReference>
<evidence type="ECO:0000256" key="2">
    <source>
        <dbReference type="ARBA" id="ARBA00023125"/>
    </source>
</evidence>
<reference evidence="5 6" key="1">
    <citation type="submission" date="2020-08" db="EMBL/GenBank/DDBJ databases">
        <title>Genomic Encyclopedia of Type Strains, Phase IV (KMG-IV): sequencing the most valuable type-strain genomes for metagenomic binning, comparative biology and taxonomic classification.</title>
        <authorList>
            <person name="Goeker M."/>
        </authorList>
    </citation>
    <scope>NUCLEOTIDE SEQUENCE [LARGE SCALE GENOMIC DNA]</scope>
    <source>
        <strain evidence="5 6">DSM 29853</strain>
    </source>
</reference>
<evidence type="ECO:0000256" key="1">
    <source>
        <dbReference type="ARBA" id="ARBA00023015"/>
    </source>
</evidence>
<dbReference type="SUPFAM" id="SSF46785">
    <property type="entry name" value="Winged helix' DNA-binding domain"/>
    <property type="match status" value="1"/>
</dbReference>
<dbReference type="EMBL" id="JACIEZ010000003">
    <property type="protein sequence ID" value="MBB4064955.1"/>
    <property type="molecule type" value="Genomic_DNA"/>
</dbReference>
<sequence>MDQIDKKILQCLYEDGRASVETVAARVDLSPTPVRRRIRQMEDGGIIRGYRADVDLTACGLPLTLLVFVKLQSRDRATIAQFESRVRSLREVLTCTLITGSADYLLTLRVADMTAYNDYLRGVLAELPGVFGIETSVVISEVKAASHLPF</sequence>
<dbReference type="SMART" id="SM00344">
    <property type="entry name" value="HTH_ASNC"/>
    <property type="match status" value="1"/>
</dbReference>
<keyword evidence="1" id="KW-0805">Transcription regulation</keyword>
<dbReference type="AlphaFoldDB" id="A0A7W6NK05"/>
<comment type="caution">
    <text evidence="5">The sequence shown here is derived from an EMBL/GenBank/DDBJ whole genome shotgun (WGS) entry which is preliminary data.</text>
</comment>
<dbReference type="InterPro" id="IPR000485">
    <property type="entry name" value="AsnC-type_HTH_dom"/>
</dbReference>
<keyword evidence="3" id="KW-0804">Transcription</keyword>
<dbReference type="InterPro" id="IPR019888">
    <property type="entry name" value="Tscrpt_reg_AsnC-like"/>
</dbReference>
<evidence type="ECO:0000259" key="4">
    <source>
        <dbReference type="PROSITE" id="PS50956"/>
    </source>
</evidence>
<dbReference type="Pfam" id="PF01037">
    <property type="entry name" value="AsnC_trans_reg"/>
    <property type="match status" value="1"/>
</dbReference>
<keyword evidence="6" id="KW-1185">Reference proteome</keyword>
<evidence type="ECO:0000313" key="5">
    <source>
        <dbReference type="EMBL" id="MBB4064955.1"/>
    </source>
</evidence>
<dbReference type="InterPro" id="IPR011991">
    <property type="entry name" value="ArsR-like_HTH"/>
</dbReference>
<dbReference type="GO" id="GO:0043200">
    <property type="term" value="P:response to amino acid"/>
    <property type="evidence" value="ECO:0007669"/>
    <property type="project" value="TreeGrafter"/>
</dbReference>